<feature type="transmembrane region" description="Helical" evidence="5">
    <location>
        <begin position="197"/>
        <end position="218"/>
    </location>
</feature>
<name>P74814_9SPHN</name>
<feature type="transmembrane region" description="Helical" evidence="5">
    <location>
        <begin position="107"/>
        <end position="124"/>
    </location>
</feature>
<dbReference type="InterPro" id="IPR007016">
    <property type="entry name" value="O-antigen_ligase-rel_domated"/>
</dbReference>
<feature type="transmembrane region" description="Helical" evidence="5">
    <location>
        <begin position="372"/>
        <end position="392"/>
    </location>
</feature>
<evidence type="ECO:0000259" key="6">
    <source>
        <dbReference type="Pfam" id="PF04932"/>
    </source>
</evidence>
<feature type="transmembrane region" description="Helical" evidence="5">
    <location>
        <begin position="316"/>
        <end position="334"/>
    </location>
</feature>
<feature type="transmembrane region" description="Helical" evidence="5">
    <location>
        <begin position="227"/>
        <end position="245"/>
    </location>
</feature>
<evidence type="ECO:0000256" key="3">
    <source>
        <dbReference type="ARBA" id="ARBA00022989"/>
    </source>
</evidence>
<comment type="subcellular location">
    <subcellularLocation>
        <location evidence="1">Membrane</location>
        <topology evidence="1">Multi-pass membrane protein</topology>
    </subcellularLocation>
</comment>
<gene>
    <name evidence="7" type="primary">spsG</name>
</gene>
<keyword evidence="4 5" id="KW-0472">Membrane</keyword>
<evidence type="ECO:0000313" key="7">
    <source>
        <dbReference type="EMBL" id="AAC44055.1"/>
    </source>
</evidence>
<dbReference type="GO" id="GO:0016020">
    <property type="term" value="C:membrane"/>
    <property type="evidence" value="ECO:0007669"/>
    <property type="project" value="UniProtKB-SubCell"/>
</dbReference>
<evidence type="ECO:0000256" key="5">
    <source>
        <dbReference type="SAM" id="Phobius"/>
    </source>
</evidence>
<feature type="transmembrane region" description="Helical" evidence="5">
    <location>
        <begin position="130"/>
        <end position="150"/>
    </location>
</feature>
<feature type="transmembrane region" description="Helical" evidence="5">
    <location>
        <begin position="52"/>
        <end position="71"/>
    </location>
</feature>
<evidence type="ECO:0000256" key="1">
    <source>
        <dbReference type="ARBA" id="ARBA00004141"/>
    </source>
</evidence>
<accession>P74814</accession>
<protein>
    <submittedName>
        <fullName evidence="7">Uncharacterized protein spsG</fullName>
    </submittedName>
</protein>
<dbReference type="PANTHER" id="PTHR37422:SF13">
    <property type="entry name" value="LIPOPOLYSACCHARIDE BIOSYNTHESIS PROTEIN PA4999-RELATED"/>
    <property type="match status" value="1"/>
</dbReference>
<dbReference type="Pfam" id="PF04932">
    <property type="entry name" value="Wzy_C"/>
    <property type="match status" value="1"/>
</dbReference>
<dbReference type="EMBL" id="U51197">
    <property type="protein sequence ID" value="AAC44055.1"/>
    <property type="molecule type" value="Genomic_DNA"/>
</dbReference>
<feature type="domain" description="O-antigen ligase-related" evidence="6">
    <location>
        <begin position="325"/>
        <end position="468"/>
    </location>
</feature>
<dbReference type="PANTHER" id="PTHR37422">
    <property type="entry name" value="TEICHURONIC ACID BIOSYNTHESIS PROTEIN TUAE"/>
    <property type="match status" value="1"/>
</dbReference>
<feature type="transmembrane region" description="Helical" evidence="5">
    <location>
        <begin position="491"/>
        <end position="510"/>
    </location>
</feature>
<evidence type="ECO:0000256" key="4">
    <source>
        <dbReference type="ARBA" id="ARBA00023136"/>
    </source>
</evidence>
<keyword evidence="2 5" id="KW-0812">Transmembrane</keyword>
<feature type="transmembrane region" description="Helical" evidence="5">
    <location>
        <begin position="77"/>
        <end position="95"/>
    </location>
</feature>
<proteinExistence type="predicted"/>
<feature type="transmembrane region" description="Helical" evidence="5">
    <location>
        <begin position="291"/>
        <end position="309"/>
    </location>
</feature>
<evidence type="ECO:0000256" key="2">
    <source>
        <dbReference type="ARBA" id="ARBA00022692"/>
    </source>
</evidence>
<organism evidence="7">
    <name type="scientific">Sphingomonas sp. S88</name>
    <dbReference type="NCBI Taxonomy" id="46624"/>
    <lineage>
        <taxon>Bacteria</taxon>
        <taxon>Pseudomonadati</taxon>
        <taxon>Pseudomonadota</taxon>
        <taxon>Alphaproteobacteria</taxon>
        <taxon>Sphingomonadales</taxon>
        <taxon>Sphingomonadaceae</taxon>
        <taxon>Sphingomonas</taxon>
    </lineage>
</organism>
<feature type="transmembrane region" description="Helical" evidence="5">
    <location>
        <begin position="171"/>
        <end position="191"/>
    </location>
</feature>
<sequence>MATSARVRGSGGLARVVQPLRRARDIVFFPARAVLPLYHPQRSGLVTLGRRFIGLAVIVFVSMVYGLLSAILPPSMLLGAAAPLAILALFVIWALPEADKAPTKLLLRCYVLFMILAIVWPNYLSLSVAGLPWISFRRLFGVLTTLLLLVCYSISPKFRRDMAVTLSASPWLARFMLGFLIIQIIASLISSQPSVSIGRLVNISLTVTPFFFATLWCLGSNTRTPEWWVRNMLGCVSVLMVIGFFEFRAEHVLWVGHIPSWLQINDPSVILHLTSQVRGTYRVMNVFGNPLVWGELVAMTIPFAIHLMVNSRSVSALALTILFDLAMVLSAYWSGARLSMVGMVVAHATYLLLWGLRRWIKERGGLVGISTTMMYPAFAVVLAVMIMVVPAVHNRVLGGGATQASNDGRHEQIRMGLPKLAMRPVFGYGPFQSAEVVGWRSQSGFLSIDSGFLSTAVDYGVLGFIAFYGTMVLGAGLLIRAGLTDPSQGYPLHLAVATTMVVLLNTRLVLSQTDNDQVFFMLVGLTFALLYRSKQARGA</sequence>
<feature type="transmembrane region" description="Helical" evidence="5">
    <location>
        <begin position="459"/>
        <end position="479"/>
    </location>
</feature>
<dbReference type="AlphaFoldDB" id="P74814"/>
<dbReference type="InterPro" id="IPR051533">
    <property type="entry name" value="WaaL-like"/>
</dbReference>
<keyword evidence="3 5" id="KW-1133">Transmembrane helix</keyword>
<reference evidence="7" key="1">
    <citation type="journal article" date="1996" name="J. Bacteriol.">
        <title>Linkage of genes essential for synthesis of a polysaccharide capsule in Sphingomonas strain S88.</title>
        <authorList>
            <person name="Yamazaki M."/>
            <person name="Thorne L."/>
            <person name="Mikolajczak M."/>
            <person name="Armentrout R.W."/>
            <person name="Pollock T.J."/>
        </authorList>
    </citation>
    <scope>NUCLEOTIDE SEQUENCE</scope>
    <source>
        <strain evidence="7">S88</strain>
    </source>
</reference>
<feature type="transmembrane region" description="Helical" evidence="5">
    <location>
        <begin position="340"/>
        <end position="360"/>
    </location>
</feature>
<feature type="transmembrane region" description="Helical" evidence="5">
    <location>
        <begin position="516"/>
        <end position="533"/>
    </location>
</feature>